<evidence type="ECO:0000256" key="7">
    <source>
        <dbReference type="ARBA" id="ARBA00023277"/>
    </source>
</evidence>
<evidence type="ECO:0000256" key="3">
    <source>
        <dbReference type="ARBA" id="ARBA00022679"/>
    </source>
</evidence>
<evidence type="ECO:0000256" key="5">
    <source>
        <dbReference type="ARBA" id="ARBA00023157"/>
    </source>
</evidence>
<feature type="region of interest" description="Disordered" evidence="9">
    <location>
        <begin position="505"/>
        <end position="550"/>
    </location>
</feature>
<dbReference type="Gene3D" id="3.40.50.11350">
    <property type="match status" value="1"/>
</dbReference>
<dbReference type="HAMAP" id="MF_00006">
    <property type="entry name" value="Arg_succ_lyase"/>
    <property type="match status" value="1"/>
</dbReference>
<evidence type="ECO:0000313" key="11">
    <source>
        <dbReference type="EMBL" id="PSC70599.1"/>
    </source>
</evidence>
<dbReference type="Pfam" id="PF14698">
    <property type="entry name" value="ASL_C2"/>
    <property type="match status" value="1"/>
</dbReference>
<dbReference type="InterPro" id="IPR024083">
    <property type="entry name" value="Fumarase/histidase_N"/>
</dbReference>
<dbReference type="PRINTS" id="PR00145">
    <property type="entry name" value="ARGSUCLYASE"/>
</dbReference>
<evidence type="ECO:0000256" key="2">
    <source>
        <dbReference type="ARBA" id="ARBA00010755"/>
    </source>
</evidence>
<dbReference type="PRINTS" id="PR00149">
    <property type="entry name" value="FUMRATELYASE"/>
</dbReference>
<dbReference type="InterPro" id="IPR008948">
    <property type="entry name" value="L-Aspartase-like"/>
</dbReference>
<dbReference type="SUPFAM" id="SSF57414">
    <property type="entry name" value="Hairpin loop containing domain-like"/>
    <property type="match status" value="2"/>
</dbReference>
<keyword evidence="5" id="KW-1015">Disulfide bond</keyword>
<name>A0A2P6V942_9CHLO</name>
<evidence type="ECO:0000256" key="4">
    <source>
        <dbReference type="ARBA" id="ARBA00022737"/>
    </source>
</evidence>
<dbReference type="InterPro" id="IPR029419">
    <property type="entry name" value="Arg_succ_lyase_C"/>
</dbReference>
<evidence type="ECO:0000256" key="1">
    <source>
        <dbReference type="ARBA" id="ARBA00007737"/>
    </source>
</evidence>
<dbReference type="InterPro" id="IPR022761">
    <property type="entry name" value="Fumarate_lyase_N"/>
</dbReference>
<dbReference type="InterPro" id="IPR020557">
    <property type="entry name" value="Fumarate_lyase_CS"/>
</dbReference>
<dbReference type="InterPro" id="IPR019378">
    <property type="entry name" value="GDP-Fuc_O-FucTrfase"/>
</dbReference>
<dbReference type="Gene3D" id="1.20.200.10">
    <property type="entry name" value="Fumarase/aspartase (Central domain)"/>
    <property type="match status" value="1"/>
</dbReference>
<evidence type="ECO:0000256" key="8">
    <source>
        <dbReference type="ARBA" id="ARBA00030350"/>
    </source>
</evidence>
<dbReference type="STRING" id="554055.A0A2P6V942"/>
<dbReference type="FunFam" id="1.20.200.10:FF:000015">
    <property type="entry name" value="argininosuccinate lyase isoform X2"/>
    <property type="match status" value="1"/>
</dbReference>
<dbReference type="CDD" id="cd01100">
    <property type="entry name" value="APPLE_Factor_XI_like"/>
    <property type="match status" value="1"/>
</dbReference>
<keyword evidence="11" id="KW-0456">Lyase</keyword>
<dbReference type="NCBIfam" id="TIGR00838">
    <property type="entry name" value="argH"/>
    <property type="match status" value="1"/>
</dbReference>
<sequence length="2195" mass="232186">MSLSLCASIAGTTVQAPQRRVQQRVASCQHVARKRVIVASAAPQAAEAPAGEQKKLWGGRFTGKTDPLMEKFNESLPFDKRMWAEDIRGSQAYAKALAKAGVLTAEESATIVEGLAKVGAEWAAGAFEIKSGDEDIHTANERRLSELIGSVGGKLHTGRSRNDQVATDTRLWLYGQLQLVRAALRELIEAAADRAEAEVDVLMPGFTHLQPAQTVRWSHWLLSHAASWQRDDMRIRDLMPRVGTLPLGSGALAGNPFGVDRRFLARELGFEGRVCPNSMDAVSDRDFVAEFMFFSSLHLVHLSRWAEDLIIYSSGQFKFVQCSDAYATGSSLMPQKKNPDALELIRGKGGKGIGNLTGMLAVLKGAPTTYNKDFQESWELMFEAVDTTYDCVRIATGVLSTLRINPDKMLAGLSADMLATDLAEYLVRKGVPFRETHHISGAAVKMAEDRSCELSDLTVTDLQSIHPLFADDVAEVWDFNRSAEMRDTEGGASKRSVLEQVQKLRTEKQQSGTHRGRAAPQVSQGGDKAESSHQQSGQEGGGMPRRRRAPAAPRSLALLLLVAASLCAGCLAQPVVITSGAAVTLSNTPGAGVTVPPTGKDLEVYADTVTIAGSMLSLAGGDGGDRAADGGRGQSVKIVARRLACATPPCTIDTSGGDGFNWDAQAEPFLSFFDAANQKGAPGANGGNGGAAGSILIQVAQLDANFTFRAHGGNGGKGQVGGDGAGTLANLGKNGANGQGGAGGQVVVLQQETYADYYLQAKGGAGAEQNLTAKLVTAQLLRANHTCRGEDILSGAGYSDDGCAAGCEATPTCTHFVFLPLLGSCYLKSGCSSPMAVLNPAAVYELKRDAGSGTPAPRGFPGSVAFNAFPGYPASWTEGVNFRGALEGLNVPDARACANACFKAANCGAWTFTPAGINGKSCWFKPPTGWTEVVSPGSLRQVNGLSLKTGATTAAAFILPGVVLAGGDITTAPTSVRSLSVEGCAERCRARTGCAAFSLVGNQCRFKRNSGWSLQAAGPGAVSGRPQQAVKTMSLPATAAGDAPASSTFYETGVKFSGGDLEPSAGGRTTESACYARCHAKPACKAWTLLANKRCVLKKGSGWMARASAGITSGLMVREAGQQVGAVGSLVVRTATKTSASTLFSNMDLKGADVGANTSVPTARECASQCYARAGCGSWTYIAPAKVCFFKAPSGWDPLPKLLDEGFISGLVQNGIAGSGVLGDTPAAFFAVGVDAAKAALARKDAAAPSQIDFLRLLAPTCSGVTCAALRKALAALGGGGATSGDDGPVTPGPVVPPPVPSNASVCNNGLCLLGVPGRFQYDQNNGYCGELTIQMLMLRYGVWIPQEVARASGGGELLPGVNYDQALRGLKIAYDKFNGAGYGSFIAWAKEKVRSGLGVVTVVFLTGSRFSGYDHIIPMVGVQFDPSGSATADIVYMNTNYHTAPVQRRTGDYTCSQSNKKDDYARAGCVPTDTSYGYALKGPQYLGIGPRTELLDLSSPKEPGLGRSVVMRATLRMSGLTPGQAYTLYQVSSLAAVPTSPTFNGALNGAVVDSFTADAEQRSMPVTFDTGRSSPKYRQQEWVVAQPEDAQELALPLVLAAGAAAAATSADGGIGGGDGGIGGGIGGKCAETVGSTTGFNWRAYLRNYADLLQPPDSLDYSEQAARQHYETVGRAERRVATPLRLLLRFTAAGGLTNQLLAHLPAFMIAQELGAEVVVPAAVSRAGFQRGIKEWRFERVETLLNLDKMQAYWAQRGLVVHKTPELSAQQQEEYPRLIQHNHRATALYGDGGCASIVLPQPGRDLSTVVSHAHDRAVGVAEHVLQSSGAPPGCINLDTGNFFFRVTVSSAMHLAVSTLQGFFFNQTLVDLAAEIQQALGGPFHAVHLRVEDDAPWNLQLGGLAGAARAYVQAMKRARFKADTPVYVASGLLFEGSTSPVLDKIVKGMQAAGVAKRVSYKESLLGRERLQGLHSEQLALLDLLVMTRSTAFVGHPYSTFSVFLGELRTAAGFPPGSTRFLDMPVSKHAREQMDWFIRFAKGGSTHWLSCAWTTPSWARCAHTPGLLCFTGSVGRAVGSVKLLGVAELLAAGYHTLHFDLDMFIFQDPLSSMLPLSDASWDMQFMRDHRTAPTPNIGFVYSRSSGPSAHAWREAAEIHAAMPHAWDQKVFHEAVLLMENHNILKVHRLDLDRFRSTM</sequence>
<dbReference type="GO" id="GO:0016740">
    <property type="term" value="F:transferase activity"/>
    <property type="evidence" value="ECO:0007669"/>
    <property type="project" value="UniProtKB-KW"/>
</dbReference>
<dbReference type="InterPro" id="IPR000362">
    <property type="entry name" value="Fumarate_lyase_fam"/>
</dbReference>
<dbReference type="SUPFAM" id="SSF48557">
    <property type="entry name" value="L-aspartase-like"/>
    <property type="match status" value="1"/>
</dbReference>
<dbReference type="FunFam" id="1.10.275.10:FF:000002">
    <property type="entry name" value="Argininosuccinate lyase"/>
    <property type="match status" value="1"/>
</dbReference>
<dbReference type="InterPro" id="IPR003609">
    <property type="entry name" value="Pan_app"/>
</dbReference>
<dbReference type="Gene3D" id="1.10.275.10">
    <property type="entry name" value="Fumarase/aspartase (N-terminal domain)"/>
    <property type="match status" value="1"/>
</dbReference>
<gene>
    <name evidence="11" type="ORF">C2E20_5994</name>
</gene>
<dbReference type="InterPro" id="IPR000177">
    <property type="entry name" value="Apple"/>
</dbReference>
<evidence type="ECO:0000256" key="9">
    <source>
        <dbReference type="SAM" id="MobiDB-lite"/>
    </source>
</evidence>
<dbReference type="Pfam" id="PF00206">
    <property type="entry name" value="Lyase_1"/>
    <property type="match status" value="1"/>
</dbReference>
<dbReference type="PANTHER" id="PTHR43814:SF1">
    <property type="entry name" value="ARGININOSUCCINATE LYASE"/>
    <property type="match status" value="1"/>
</dbReference>
<dbReference type="Gene3D" id="1.10.40.30">
    <property type="entry name" value="Fumarase/aspartase (C-terminal domain)"/>
    <property type="match status" value="1"/>
</dbReference>
<dbReference type="Proteomes" id="UP000239649">
    <property type="component" value="Unassembled WGS sequence"/>
</dbReference>
<dbReference type="Pfam" id="PF14295">
    <property type="entry name" value="PAN_4"/>
    <property type="match status" value="4"/>
</dbReference>
<comment type="similarity">
    <text evidence="2">Belongs to the lyase 1 family. Argininosuccinate lyase subfamily.</text>
</comment>
<feature type="domain" description="Apple" evidence="10">
    <location>
        <begin position="1050"/>
        <end position="1119"/>
    </location>
</feature>
<dbReference type="InterPro" id="IPR009049">
    <property type="entry name" value="Argininosuccinate_lyase"/>
</dbReference>
<dbReference type="PROSITE" id="PS00163">
    <property type="entry name" value="FUMARATE_LYASES"/>
    <property type="match status" value="1"/>
</dbReference>
<evidence type="ECO:0000256" key="6">
    <source>
        <dbReference type="ARBA" id="ARBA00023253"/>
    </source>
</evidence>
<dbReference type="GO" id="GO:0006508">
    <property type="term" value="P:proteolysis"/>
    <property type="evidence" value="ECO:0007669"/>
    <property type="project" value="InterPro"/>
</dbReference>
<reference evidence="11 12" key="1">
    <citation type="journal article" date="2018" name="Plant J.">
        <title>Genome sequences of Chlorella sorokiniana UTEX 1602 and Micractinium conductrix SAG 241.80: implications to maltose excretion by a green alga.</title>
        <authorList>
            <person name="Arriola M.B."/>
            <person name="Velmurugan N."/>
            <person name="Zhang Y."/>
            <person name="Plunkett M.H."/>
            <person name="Hondzo H."/>
            <person name="Barney B.M."/>
        </authorList>
    </citation>
    <scope>NUCLEOTIDE SEQUENCE [LARGE SCALE GENOMIC DNA]</scope>
    <source>
        <strain evidence="11 12">SAG 241.80</strain>
    </source>
</reference>
<dbReference type="GO" id="GO:0042450">
    <property type="term" value="P:L-arginine biosynthetic process via ornithine"/>
    <property type="evidence" value="ECO:0007669"/>
    <property type="project" value="InterPro"/>
</dbReference>
<dbReference type="CDD" id="cd11296">
    <property type="entry name" value="O-FucT_like"/>
    <property type="match status" value="1"/>
</dbReference>
<dbReference type="GO" id="GO:0005829">
    <property type="term" value="C:cytosol"/>
    <property type="evidence" value="ECO:0007669"/>
    <property type="project" value="TreeGrafter"/>
</dbReference>
<keyword evidence="7" id="KW-0119">Carbohydrate metabolism</keyword>
<dbReference type="FunFam" id="1.10.40.30:FF:000001">
    <property type="entry name" value="Argininosuccinate lyase"/>
    <property type="match status" value="1"/>
</dbReference>
<dbReference type="GO" id="GO:0005576">
    <property type="term" value="C:extracellular region"/>
    <property type="evidence" value="ECO:0007669"/>
    <property type="project" value="InterPro"/>
</dbReference>
<protein>
    <recommendedName>
        <fullName evidence="8">O-fucosyltransferase family protein</fullName>
    </recommendedName>
</protein>
<evidence type="ECO:0000259" key="10">
    <source>
        <dbReference type="SMART" id="SM00223"/>
    </source>
</evidence>
<keyword evidence="6" id="KW-0294">Fucose metabolism</keyword>
<dbReference type="Pfam" id="PF10250">
    <property type="entry name" value="O-FucT"/>
    <property type="match status" value="1"/>
</dbReference>
<dbReference type="InterPro" id="IPR005069">
    <property type="entry name" value="Nucl-diP-sugar_transferase"/>
</dbReference>
<comment type="caution">
    <text evidence="11">The sequence shown here is derived from an EMBL/GenBank/DDBJ whole genome shotgun (WGS) entry which is preliminary data.</text>
</comment>
<keyword evidence="4" id="KW-0677">Repeat</keyword>
<dbReference type="EMBL" id="LHPF02000019">
    <property type="protein sequence ID" value="PSC70599.1"/>
    <property type="molecule type" value="Genomic_DNA"/>
</dbReference>
<dbReference type="CDD" id="cd01359">
    <property type="entry name" value="Argininosuccinate_lyase"/>
    <property type="match status" value="1"/>
</dbReference>
<dbReference type="OrthoDB" id="2561043at2759"/>
<feature type="domain" description="Apple" evidence="10">
    <location>
        <begin position="1140"/>
        <end position="1214"/>
    </location>
</feature>
<dbReference type="GO" id="GO:0006004">
    <property type="term" value="P:fucose metabolic process"/>
    <property type="evidence" value="ECO:0007669"/>
    <property type="project" value="UniProtKB-KW"/>
</dbReference>
<dbReference type="PANTHER" id="PTHR43814">
    <property type="entry name" value="ARGININOSUCCINATE LYASE"/>
    <property type="match status" value="1"/>
</dbReference>
<dbReference type="SMART" id="SM00223">
    <property type="entry name" value="APPLE"/>
    <property type="match status" value="2"/>
</dbReference>
<dbReference type="GO" id="GO:0004056">
    <property type="term" value="F:argininosuccinate lyase activity"/>
    <property type="evidence" value="ECO:0007669"/>
    <property type="project" value="InterPro"/>
</dbReference>
<dbReference type="Gene3D" id="3.50.4.10">
    <property type="entry name" value="Hepatocyte Growth Factor"/>
    <property type="match status" value="4"/>
</dbReference>
<dbReference type="Pfam" id="PF03407">
    <property type="entry name" value="Nucleotid_trans"/>
    <property type="match status" value="1"/>
</dbReference>
<evidence type="ECO:0000313" key="12">
    <source>
        <dbReference type="Proteomes" id="UP000239649"/>
    </source>
</evidence>
<accession>A0A2P6V942</accession>
<dbReference type="Pfam" id="PF00024">
    <property type="entry name" value="PAN_1"/>
    <property type="match status" value="1"/>
</dbReference>
<keyword evidence="3" id="KW-0808">Transferase</keyword>
<comment type="similarity">
    <text evidence="1">Belongs to the glycosyltransferase GT106 family.</text>
</comment>
<proteinExistence type="inferred from homology"/>
<keyword evidence="12" id="KW-1185">Reference proteome</keyword>
<organism evidence="11 12">
    <name type="scientific">Micractinium conductrix</name>
    <dbReference type="NCBI Taxonomy" id="554055"/>
    <lineage>
        <taxon>Eukaryota</taxon>
        <taxon>Viridiplantae</taxon>
        <taxon>Chlorophyta</taxon>
        <taxon>core chlorophytes</taxon>
        <taxon>Trebouxiophyceae</taxon>
        <taxon>Chlorellales</taxon>
        <taxon>Chlorellaceae</taxon>
        <taxon>Chlorella clade</taxon>
        <taxon>Micractinium</taxon>
    </lineage>
</organism>